<keyword evidence="8" id="KW-1185">Reference proteome</keyword>
<dbReference type="KEGG" id="paa:Paes_0226"/>
<feature type="transmembrane region" description="Helical" evidence="5">
    <location>
        <begin position="32"/>
        <end position="51"/>
    </location>
</feature>
<feature type="domain" description="EamA" evidence="6">
    <location>
        <begin position="142"/>
        <end position="269"/>
    </location>
</feature>
<feature type="transmembrane region" description="Helical" evidence="5">
    <location>
        <begin position="226"/>
        <end position="246"/>
    </location>
</feature>
<dbReference type="RefSeq" id="WP_012504820.1">
    <property type="nucleotide sequence ID" value="NC_011059.1"/>
</dbReference>
<feature type="transmembrane region" description="Helical" evidence="5">
    <location>
        <begin position="198"/>
        <end position="219"/>
    </location>
</feature>
<dbReference type="HOGENOM" id="CLU_032828_0_1_10"/>
<evidence type="ECO:0000313" key="8">
    <source>
        <dbReference type="Proteomes" id="UP000002725"/>
    </source>
</evidence>
<feature type="transmembrane region" description="Helical" evidence="5">
    <location>
        <begin position="90"/>
        <end position="108"/>
    </location>
</feature>
<accession>B4S3T7</accession>
<keyword evidence="3 5" id="KW-1133">Transmembrane helix</keyword>
<evidence type="ECO:0000256" key="5">
    <source>
        <dbReference type="SAM" id="Phobius"/>
    </source>
</evidence>
<evidence type="ECO:0000256" key="3">
    <source>
        <dbReference type="ARBA" id="ARBA00022989"/>
    </source>
</evidence>
<evidence type="ECO:0000256" key="2">
    <source>
        <dbReference type="ARBA" id="ARBA00022692"/>
    </source>
</evidence>
<dbReference type="eggNOG" id="COG0697">
    <property type="taxonomic scope" value="Bacteria"/>
</dbReference>
<dbReference type="Proteomes" id="UP000002725">
    <property type="component" value="Chromosome"/>
</dbReference>
<dbReference type="AlphaFoldDB" id="B4S3T7"/>
<evidence type="ECO:0000259" key="6">
    <source>
        <dbReference type="Pfam" id="PF00892"/>
    </source>
</evidence>
<feature type="transmembrane region" description="Helical" evidence="5">
    <location>
        <begin position="252"/>
        <end position="269"/>
    </location>
</feature>
<gene>
    <name evidence="7" type="ordered locus">Paes_0226</name>
</gene>
<sequence length="273" mass="29424">MSVLLMIIASACFATMAALIKALGPSLPIPEIIFFRSIIPLPFFLAVLLIKKQRIFVVAWKTLILRSLFGFLAMSGFYFALIHLPLAESVFLGRTQPLILALLAPWVVNEKPTGAVWIAIGTGLLGVICIIQPSFGWMPAAWASIGAASASAMAHLLVRRLNRTDAPVTIVTNFFLVSAILSGVWTAAVFTPPVASQWALLIGIALFSTFGQFLMTIAYRKDHAPVVAAASYASIIFSIFYGYAFWHELPPASAGIGGTLIITGSCILIRSRI</sequence>
<feature type="transmembrane region" description="Helical" evidence="5">
    <location>
        <begin position="141"/>
        <end position="158"/>
    </location>
</feature>
<reference evidence="7" key="1">
    <citation type="submission" date="2008-06" db="EMBL/GenBank/DDBJ databases">
        <title>Complete sequence of chromosome of Prosthecochloris aestuarii DSM 271.</title>
        <authorList>
            <consortium name="US DOE Joint Genome Institute"/>
            <person name="Lucas S."/>
            <person name="Copeland A."/>
            <person name="Lapidus A."/>
            <person name="Glavina del Rio T."/>
            <person name="Dalin E."/>
            <person name="Tice H."/>
            <person name="Bruce D."/>
            <person name="Goodwin L."/>
            <person name="Pitluck S."/>
            <person name="Schmutz J."/>
            <person name="Larimer F."/>
            <person name="Land M."/>
            <person name="Hauser L."/>
            <person name="Kyrpides N."/>
            <person name="Anderson I."/>
            <person name="Liu Z."/>
            <person name="Li T."/>
            <person name="Zhao F."/>
            <person name="Overmann J."/>
            <person name="Bryant D.A."/>
            <person name="Richardson P."/>
        </authorList>
    </citation>
    <scope>NUCLEOTIDE SEQUENCE [LARGE SCALE GENOMIC DNA]</scope>
    <source>
        <strain evidence="7">DSM 271</strain>
    </source>
</reference>
<proteinExistence type="predicted"/>
<comment type="subcellular location">
    <subcellularLocation>
        <location evidence="1">Membrane</location>
        <topology evidence="1">Multi-pass membrane protein</topology>
    </subcellularLocation>
</comment>
<dbReference type="InterPro" id="IPR037185">
    <property type="entry name" value="EmrE-like"/>
</dbReference>
<evidence type="ECO:0000256" key="4">
    <source>
        <dbReference type="ARBA" id="ARBA00023136"/>
    </source>
</evidence>
<dbReference type="GO" id="GO:0016020">
    <property type="term" value="C:membrane"/>
    <property type="evidence" value="ECO:0007669"/>
    <property type="project" value="UniProtKB-SubCell"/>
</dbReference>
<dbReference type="PANTHER" id="PTHR22911">
    <property type="entry name" value="ACYL-MALONYL CONDENSING ENZYME-RELATED"/>
    <property type="match status" value="1"/>
</dbReference>
<feature type="domain" description="EamA" evidence="6">
    <location>
        <begin position="2"/>
        <end position="131"/>
    </location>
</feature>
<dbReference type="EMBL" id="CP001108">
    <property type="protein sequence ID" value="ACF45283.1"/>
    <property type="molecule type" value="Genomic_DNA"/>
</dbReference>
<protein>
    <recommendedName>
        <fullName evidence="6">EamA domain-containing protein</fullName>
    </recommendedName>
</protein>
<dbReference type="InterPro" id="IPR000620">
    <property type="entry name" value="EamA_dom"/>
</dbReference>
<name>B4S3T7_PROA2</name>
<dbReference type="STRING" id="290512.Paes_0226"/>
<keyword evidence="2 5" id="KW-0812">Transmembrane</keyword>
<organism evidence="7 8">
    <name type="scientific">Prosthecochloris aestuarii (strain DSM 271 / SK 413)</name>
    <dbReference type="NCBI Taxonomy" id="290512"/>
    <lineage>
        <taxon>Bacteria</taxon>
        <taxon>Pseudomonadati</taxon>
        <taxon>Chlorobiota</taxon>
        <taxon>Chlorobiia</taxon>
        <taxon>Chlorobiales</taxon>
        <taxon>Chlorobiaceae</taxon>
        <taxon>Prosthecochloris</taxon>
    </lineage>
</organism>
<dbReference type="Pfam" id="PF00892">
    <property type="entry name" value="EamA"/>
    <property type="match status" value="2"/>
</dbReference>
<feature type="transmembrane region" description="Helical" evidence="5">
    <location>
        <begin position="115"/>
        <end position="135"/>
    </location>
</feature>
<evidence type="ECO:0000313" key="7">
    <source>
        <dbReference type="EMBL" id="ACF45283.1"/>
    </source>
</evidence>
<evidence type="ECO:0000256" key="1">
    <source>
        <dbReference type="ARBA" id="ARBA00004141"/>
    </source>
</evidence>
<dbReference type="PANTHER" id="PTHR22911:SF6">
    <property type="entry name" value="SOLUTE CARRIER FAMILY 35 MEMBER G1"/>
    <property type="match status" value="1"/>
</dbReference>
<feature type="transmembrane region" description="Helical" evidence="5">
    <location>
        <begin position="170"/>
        <end position="192"/>
    </location>
</feature>
<keyword evidence="4 5" id="KW-0472">Membrane</keyword>
<feature type="transmembrane region" description="Helical" evidence="5">
    <location>
        <begin position="63"/>
        <end position="84"/>
    </location>
</feature>
<dbReference type="SUPFAM" id="SSF103481">
    <property type="entry name" value="Multidrug resistance efflux transporter EmrE"/>
    <property type="match status" value="2"/>
</dbReference>